<dbReference type="Proteomes" id="UP000272771">
    <property type="component" value="Chromosome"/>
</dbReference>
<dbReference type="OrthoDB" id="8607154at2"/>
<evidence type="ECO:0000313" key="1">
    <source>
        <dbReference type="EMBL" id="VEJ49092.1"/>
    </source>
</evidence>
<dbReference type="Pfam" id="PF15593">
    <property type="entry name" value="Imm42"/>
    <property type="match status" value="1"/>
</dbReference>
<dbReference type="EMBL" id="LR134533">
    <property type="protein sequence ID" value="VEJ49092.1"/>
    <property type="molecule type" value="Genomic_DNA"/>
</dbReference>
<dbReference type="STRING" id="28091.SAMEA3174300_00680"/>
<keyword evidence="2" id="KW-1185">Reference proteome</keyword>
<dbReference type="AlphaFoldDB" id="A0A448VH63"/>
<sequence>MIIGDKIDFFIQLDLLVKDSYYYMGPLNFWIDQKAYPGVGAVITLNSQIMLLKDNLNIALSHEFKGSNLPIEHIDFDYEELSDENTIYWYLGELGDNGLRMRCEIVKDTLRLFYSMNQDPFKVKEISLIYYKKIIDDLFVFLKCLK</sequence>
<organism evidence="1 2">
    <name type="scientific">Neisseria weaveri</name>
    <dbReference type="NCBI Taxonomy" id="28091"/>
    <lineage>
        <taxon>Bacteria</taxon>
        <taxon>Pseudomonadati</taxon>
        <taxon>Pseudomonadota</taxon>
        <taxon>Betaproteobacteria</taxon>
        <taxon>Neisseriales</taxon>
        <taxon>Neisseriaceae</taxon>
        <taxon>Neisseria</taxon>
    </lineage>
</organism>
<proteinExistence type="predicted"/>
<dbReference type="KEGG" id="nwe:SAMEA3174300_0680"/>
<gene>
    <name evidence="1" type="ORF">NCTC12742_00025</name>
</gene>
<evidence type="ECO:0000313" key="2">
    <source>
        <dbReference type="Proteomes" id="UP000272771"/>
    </source>
</evidence>
<accession>A0A448VH63</accession>
<dbReference type="RefSeq" id="WP_107855378.1">
    <property type="nucleotide sequence ID" value="NZ_CAUJRG010000026.1"/>
</dbReference>
<dbReference type="InterPro" id="IPR028958">
    <property type="entry name" value="Imm42"/>
</dbReference>
<name>A0A448VH63_9NEIS</name>
<protein>
    <submittedName>
        <fullName evidence="1">Uncharacterized protein</fullName>
    </submittedName>
</protein>
<reference evidence="1 2" key="1">
    <citation type="submission" date="2018-12" db="EMBL/GenBank/DDBJ databases">
        <authorList>
            <consortium name="Pathogen Informatics"/>
        </authorList>
    </citation>
    <scope>NUCLEOTIDE SEQUENCE [LARGE SCALE GENOMIC DNA]</scope>
    <source>
        <strain evidence="1 2">NCTC12742</strain>
    </source>
</reference>